<dbReference type="Pfam" id="PF03184">
    <property type="entry name" value="DDE_1"/>
    <property type="match status" value="1"/>
</dbReference>
<keyword evidence="3" id="KW-1185">Reference proteome</keyword>
<accession>A0A317T222</accession>
<sequence length="108" mass="12560">YWMLILDSYESHVNTESNEYCQENNLVPSYLLAYSSYLTQLLDLGVFSALKKAYSTQISFLARTNITYIIKDNFFHIFWATFKATFIEQNIKSSFQGADLVLFDVEVV</sequence>
<gene>
    <name evidence="2" type="ORF">C7212DRAFT_71767</name>
</gene>
<organism evidence="2 3">
    <name type="scientific">Tuber magnatum</name>
    <name type="common">white Piedmont truffle</name>
    <dbReference type="NCBI Taxonomy" id="42249"/>
    <lineage>
        <taxon>Eukaryota</taxon>
        <taxon>Fungi</taxon>
        <taxon>Dikarya</taxon>
        <taxon>Ascomycota</taxon>
        <taxon>Pezizomycotina</taxon>
        <taxon>Pezizomycetes</taxon>
        <taxon>Pezizales</taxon>
        <taxon>Tuberaceae</taxon>
        <taxon>Tuber</taxon>
    </lineage>
</organism>
<dbReference type="STRING" id="42249.A0A317T222"/>
<feature type="non-terminal residue" evidence="2">
    <location>
        <position position="108"/>
    </location>
</feature>
<feature type="non-terminal residue" evidence="2">
    <location>
        <position position="1"/>
    </location>
</feature>
<dbReference type="EMBL" id="PYWC01000004">
    <property type="protein sequence ID" value="PWW80210.1"/>
    <property type="molecule type" value="Genomic_DNA"/>
</dbReference>
<name>A0A317T222_9PEZI</name>
<reference evidence="2 3" key="1">
    <citation type="submission" date="2018-03" db="EMBL/GenBank/DDBJ databases">
        <title>Genomes of Pezizomycetes fungi and the evolution of truffles.</title>
        <authorList>
            <person name="Murat C."/>
            <person name="Payen T."/>
            <person name="Noel B."/>
            <person name="Kuo A."/>
            <person name="Martin F.M."/>
        </authorList>
    </citation>
    <scope>NUCLEOTIDE SEQUENCE [LARGE SCALE GENOMIC DNA]</scope>
    <source>
        <strain evidence="2">091103-1</strain>
    </source>
</reference>
<protein>
    <recommendedName>
        <fullName evidence="1">DDE-1 domain-containing protein</fullName>
    </recommendedName>
</protein>
<proteinExistence type="predicted"/>
<evidence type="ECO:0000313" key="2">
    <source>
        <dbReference type="EMBL" id="PWW80210.1"/>
    </source>
</evidence>
<dbReference type="GO" id="GO:0003676">
    <property type="term" value="F:nucleic acid binding"/>
    <property type="evidence" value="ECO:0007669"/>
    <property type="project" value="InterPro"/>
</dbReference>
<dbReference type="InterPro" id="IPR004875">
    <property type="entry name" value="DDE_SF_endonuclease_dom"/>
</dbReference>
<comment type="caution">
    <text evidence="2">The sequence shown here is derived from an EMBL/GenBank/DDBJ whole genome shotgun (WGS) entry which is preliminary data.</text>
</comment>
<evidence type="ECO:0000313" key="3">
    <source>
        <dbReference type="Proteomes" id="UP000246991"/>
    </source>
</evidence>
<feature type="domain" description="DDE-1" evidence="1">
    <location>
        <begin position="2"/>
        <end position="62"/>
    </location>
</feature>
<dbReference type="OrthoDB" id="5091731at2759"/>
<evidence type="ECO:0000259" key="1">
    <source>
        <dbReference type="Pfam" id="PF03184"/>
    </source>
</evidence>
<dbReference type="AlphaFoldDB" id="A0A317T222"/>
<dbReference type="Proteomes" id="UP000246991">
    <property type="component" value="Unassembled WGS sequence"/>
</dbReference>